<proteinExistence type="predicted"/>
<reference evidence="2 3" key="1">
    <citation type="submission" date="2021-06" db="EMBL/GenBank/DDBJ databases">
        <authorList>
            <person name="Palmer J.M."/>
        </authorList>
    </citation>
    <scope>NUCLEOTIDE SEQUENCE [LARGE SCALE GENOMIC DNA]</scope>
    <source>
        <strain evidence="2 3">AS_MEX2019</strain>
        <tissue evidence="2">Muscle</tissue>
    </source>
</reference>
<evidence type="ECO:0000313" key="3">
    <source>
        <dbReference type="Proteomes" id="UP001469553"/>
    </source>
</evidence>
<accession>A0ABV1A2D0</accession>
<feature type="compositionally biased region" description="Basic residues" evidence="1">
    <location>
        <begin position="32"/>
        <end position="45"/>
    </location>
</feature>
<evidence type="ECO:0000256" key="1">
    <source>
        <dbReference type="SAM" id="MobiDB-lite"/>
    </source>
</evidence>
<name>A0ABV1A2D0_9TELE</name>
<evidence type="ECO:0000313" key="2">
    <source>
        <dbReference type="EMBL" id="MEQ2312227.1"/>
    </source>
</evidence>
<feature type="region of interest" description="Disordered" evidence="1">
    <location>
        <begin position="32"/>
        <end position="51"/>
    </location>
</feature>
<protein>
    <submittedName>
        <fullName evidence="2">Uncharacterized protein</fullName>
    </submittedName>
</protein>
<comment type="caution">
    <text evidence="2">The sequence shown here is derived from an EMBL/GenBank/DDBJ whole genome shotgun (WGS) entry which is preliminary data.</text>
</comment>
<keyword evidence="3" id="KW-1185">Reference proteome</keyword>
<gene>
    <name evidence="2" type="ORF">AMECASPLE_028694</name>
</gene>
<organism evidence="2 3">
    <name type="scientific">Ameca splendens</name>
    <dbReference type="NCBI Taxonomy" id="208324"/>
    <lineage>
        <taxon>Eukaryota</taxon>
        <taxon>Metazoa</taxon>
        <taxon>Chordata</taxon>
        <taxon>Craniata</taxon>
        <taxon>Vertebrata</taxon>
        <taxon>Euteleostomi</taxon>
        <taxon>Actinopterygii</taxon>
        <taxon>Neopterygii</taxon>
        <taxon>Teleostei</taxon>
        <taxon>Neoteleostei</taxon>
        <taxon>Acanthomorphata</taxon>
        <taxon>Ovalentaria</taxon>
        <taxon>Atherinomorphae</taxon>
        <taxon>Cyprinodontiformes</taxon>
        <taxon>Goodeidae</taxon>
        <taxon>Ameca</taxon>
    </lineage>
</organism>
<dbReference type="Proteomes" id="UP001469553">
    <property type="component" value="Unassembled WGS sequence"/>
</dbReference>
<dbReference type="EMBL" id="JAHRIP010078428">
    <property type="protein sequence ID" value="MEQ2312227.1"/>
    <property type="molecule type" value="Genomic_DNA"/>
</dbReference>
<sequence>MEKGTMSLGWRGNVLGSPWRSRRRFIERGKSRMKRKTTTNQHRVRISSSANHRPRLHFKYLHSRTNSLFQLSCDPPPPHLHHLAS</sequence>